<organism evidence="8 9">
    <name type="scientific">Tetranychus urticae</name>
    <name type="common">Two-spotted spider mite</name>
    <dbReference type="NCBI Taxonomy" id="32264"/>
    <lineage>
        <taxon>Eukaryota</taxon>
        <taxon>Metazoa</taxon>
        <taxon>Ecdysozoa</taxon>
        <taxon>Arthropoda</taxon>
        <taxon>Chelicerata</taxon>
        <taxon>Arachnida</taxon>
        <taxon>Acari</taxon>
        <taxon>Acariformes</taxon>
        <taxon>Trombidiformes</taxon>
        <taxon>Prostigmata</taxon>
        <taxon>Eleutherengona</taxon>
        <taxon>Raphignathae</taxon>
        <taxon>Tetranychoidea</taxon>
        <taxon>Tetranychidae</taxon>
        <taxon>Tetranychus</taxon>
    </lineage>
</organism>
<dbReference type="InterPro" id="IPR009003">
    <property type="entry name" value="Peptidase_S1_PA"/>
</dbReference>
<gene>
    <name evidence="8" type="primary">107368898</name>
</gene>
<keyword evidence="9" id="KW-1185">Reference proteome</keyword>
<keyword evidence="4" id="KW-1015">Disulfide bond</keyword>
<evidence type="ECO:0000256" key="2">
    <source>
        <dbReference type="ARBA" id="ARBA00022801"/>
    </source>
</evidence>
<dbReference type="Gene3D" id="2.40.10.10">
    <property type="entry name" value="Trypsin-like serine proteases"/>
    <property type="match status" value="1"/>
</dbReference>
<dbReference type="HOGENOM" id="CLU_006842_7_0_1"/>
<protein>
    <recommendedName>
        <fullName evidence="7">Peptidase S1 domain-containing protein</fullName>
    </recommendedName>
</protein>
<dbReference type="Proteomes" id="UP000015104">
    <property type="component" value="Unassembled WGS sequence"/>
</dbReference>
<feature type="chain" id="PRO_5004591999" description="Peptidase S1 domain-containing protein" evidence="6">
    <location>
        <begin position="18"/>
        <end position="290"/>
    </location>
</feature>
<evidence type="ECO:0000256" key="4">
    <source>
        <dbReference type="ARBA" id="ARBA00023157"/>
    </source>
</evidence>
<dbReference type="KEGG" id="tut:107368898"/>
<proteinExistence type="predicted"/>
<dbReference type="Pfam" id="PF00089">
    <property type="entry name" value="Trypsin"/>
    <property type="match status" value="1"/>
</dbReference>
<evidence type="ECO:0000256" key="5">
    <source>
        <dbReference type="RuleBase" id="RU363034"/>
    </source>
</evidence>
<evidence type="ECO:0000256" key="6">
    <source>
        <dbReference type="SAM" id="SignalP"/>
    </source>
</evidence>
<keyword evidence="3 5" id="KW-0720">Serine protease</keyword>
<keyword evidence="2 5" id="KW-0378">Hydrolase</keyword>
<reference evidence="9" key="1">
    <citation type="submission" date="2011-08" db="EMBL/GenBank/DDBJ databases">
        <authorList>
            <person name="Rombauts S."/>
        </authorList>
    </citation>
    <scope>NUCLEOTIDE SEQUENCE</scope>
    <source>
        <strain evidence="9">London</strain>
    </source>
</reference>
<name>T1L085_TETUR</name>
<dbReference type="OMA" id="DHLICAG"/>
<dbReference type="PANTHER" id="PTHR24252:SF7">
    <property type="entry name" value="HYALIN"/>
    <property type="match status" value="1"/>
</dbReference>
<keyword evidence="6" id="KW-0732">Signal</keyword>
<evidence type="ECO:0000259" key="7">
    <source>
        <dbReference type="PROSITE" id="PS50240"/>
    </source>
</evidence>
<dbReference type="InterPro" id="IPR033116">
    <property type="entry name" value="TRYPSIN_SER"/>
</dbReference>
<dbReference type="PROSITE" id="PS50240">
    <property type="entry name" value="TRYPSIN_DOM"/>
    <property type="match status" value="1"/>
</dbReference>
<evidence type="ECO:0000256" key="3">
    <source>
        <dbReference type="ARBA" id="ARBA00022825"/>
    </source>
</evidence>
<evidence type="ECO:0000256" key="1">
    <source>
        <dbReference type="ARBA" id="ARBA00022670"/>
    </source>
</evidence>
<sequence length="290" mass="32629">MCLKFIFILIFYYYCSSIWFNRDSCCVYGIPRKNAGCGKQHIPRNSRVVAGNDTFDGEFPWTVSVRRNGEHFCGGVIIAKRWILTAAHCVYNKSPASFMARIGEFHLNRQDHNSRDYAIEKIVIHNDYAGIVDSETGSKADIALLRTRQEIRFSEYAWPVCVPSSEISYAGQEAIVVGWGKRSEKSEAYSDILQKAKLSVVDNKKCQSWYRSSGYLFPIHDHLICAGYQKGGRDACHGDSGGPLLYKLADHWAVIGVVSTGVGCARPLLPGLYSRVSSYVDWIGRYLAER</sequence>
<accession>T1L085</accession>
<keyword evidence="1 5" id="KW-0645">Protease</keyword>
<dbReference type="CDD" id="cd00190">
    <property type="entry name" value="Tryp_SPc"/>
    <property type="match status" value="1"/>
</dbReference>
<dbReference type="GO" id="GO:0004252">
    <property type="term" value="F:serine-type endopeptidase activity"/>
    <property type="evidence" value="ECO:0007669"/>
    <property type="project" value="InterPro"/>
</dbReference>
<dbReference type="PRINTS" id="PR00722">
    <property type="entry name" value="CHYMOTRYPSIN"/>
</dbReference>
<dbReference type="PROSITE" id="PS00134">
    <property type="entry name" value="TRYPSIN_HIS"/>
    <property type="match status" value="1"/>
</dbReference>
<reference evidence="8" key="2">
    <citation type="submission" date="2015-06" db="UniProtKB">
        <authorList>
            <consortium name="EnsemblMetazoa"/>
        </authorList>
    </citation>
    <scope>IDENTIFICATION</scope>
</reference>
<feature type="signal peptide" evidence="6">
    <location>
        <begin position="1"/>
        <end position="17"/>
    </location>
</feature>
<dbReference type="eggNOG" id="KOG3627">
    <property type="taxonomic scope" value="Eukaryota"/>
</dbReference>
<evidence type="ECO:0000313" key="9">
    <source>
        <dbReference type="Proteomes" id="UP000015104"/>
    </source>
</evidence>
<dbReference type="PANTHER" id="PTHR24252">
    <property type="entry name" value="ACROSIN-RELATED"/>
    <property type="match status" value="1"/>
</dbReference>
<dbReference type="InterPro" id="IPR018114">
    <property type="entry name" value="TRYPSIN_HIS"/>
</dbReference>
<feature type="domain" description="Peptidase S1" evidence="7">
    <location>
        <begin position="48"/>
        <end position="288"/>
    </location>
</feature>
<dbReference type="PROSITE" id="PS00135">
    <property type="entry name" value="TRYPSIN_SER"/>
    <property type="match status" value="1"/>
</dbReference>
<dbReference type="EnsemblMetazoa" id="tetur29g01570.1">
    <property type="protein sequence ID" value="tetur29g01570.1"/>
    <property type="gene ID" value="tetur29g01570"/>
</dbReference>
<dbReference type="GO" id="GO:0006508">
    <property type="term" value="P:proteolysis"/>
    <property type="evidence" value="ECO:0007669"/>
    <property type="project" value="UniProtKB-KW"/>
</dbReference>
<dbReference type="SMART" id="SM00020">
    <property type="entry name" value="Tryp_SPc"/>
    <property type="match status" value="1"/>
</dbReference>
<dbReference type="SUPFAM" id="SSF50494">
    <property type="entry name" value="Trypsin-like serine proteases"/>
    <property type="match status" value="1"/>
</dbReference>
<dbReference type="EMBL" id="CAEY01000763">
    <property type="status" value="NOT_ANNOTATED_CDS"/>
    <property type="molecule type" value="Genomic_DNA"/>
</dbReference>
<dbReference type="OrthoDB" id="9448935at2759"/>
<dbReference type="InterPro" id="IPR001254">
    <property type="entry name" value="Trypsin_dom"/>
</dbReference>
<dbReference type="InterPro" id="IPR001314">
    <property type="entry name" value="Peptidase_S1A"/>
</dbReference>
<dbReference type="FunFam" id="2.40.10.10:FF:000006">
    <property type="entry name" value="Serine proteinase stubble"/>
    <property type="match status" value="1"/>
</dbReference>
<dbReference type="STRING" id="32264.T1L085"/>
<dbReference type="AlphaFoldDB" id="T1L085"/>
<evidence type="ECO:0000313" key="8">
    <source>
        <dbReference type="EnsemblMetazoa" id="tetur29g01570.1"/>
    </source>
</evidence>
<dbReference type="InterPro" id="IPR043504">
    <property type="entry name" value="Peptidase_S1_PA_chymotrypsin"/>
</dbReference>